<dbReference type="InterPro" id="IPR008461">
    <property type="entry name" value="CrtY"/>
</dbReference>
<dbReference type="InterPro" id="IPR010108">
    <property type="entry name" value="Lycopene_cyclase_b/e"/>
</dbReference>
<dbReference type="GO" id="GO:0045436">
    <property type="term" value="F:lycopene beta cyclase activity"/>
    <property type="evidence" value="ECO:0007669"/>
    <property type="project" value="InterPro"/>
</dbReference>
<dbReference type="EMBL" id="SWKR01000001">
    <property type="protein sequence ID" value="TKD53150.1"/>
    <property type="molecule type" value="Genomic_DNA"/>
</dbReference>
<dbReference type="OrthoDB" id="5793379at2"/>
<dbReference type="EC" id="5.5.1.19" evidence="2"/>
<dbReference type="GO" id="GO:0016117">
    <property type="term" value="P:carotenoid biosynthetic process"/>
    <property type="evidence" value="ECO:0007669"/>
    <property type="project" value="InterPro"/>
</dbReference>
<keyword evidence="2" id="KW-0413">Isomerase</keyword>
<evidence type="ECO:0000256" key="1">
    <source>
        <dbReference type="ARBA" id="ARBA00006599"/>
    </source>
</evidence>
<comment type="similarity">
    <text evidence="1">Belongs to the lycopene cyclase family.</text>
</comment>
<evidence type="ECO:0000313" key="2">
    <source>
        <dbReference type="EMBL" id="TKD53150.1"/>
    </source>
</evidence>
<dbReference type="SUPFAM" id="SSF51905">
    <property type="entry name" value="FAD/NAD(P)-binding domain"/>
    <property type="match status" value="1"/>
</dbReference>
<dbReference type="NCBIfam" id="TIGR01790">
    <property type="entry name" value="carotene-cycl"/>
    <property type="match status" value="1"/>
</dbReference>
<keyword evidence="3" id="KW-1185">Reference proteome</keyword>
<sequence length="387" mass="42709">MPSTIRCNVAIVGAGLAGALIALALRETRPGLDVRLIDGANRVGGNHIWSFFAADIADADRWIVAPLVTWGWDRYAIAFPAHGRSIEAPYFSIDSQRLDRVVREKLPAQALMLGRRVLAASASAVVMADGDRIEADGVIDCRGAGDLSFFEMGWQKFVGEELALAAPHDASDPMVMDATVEQHDGYRFVYCLPFAERRMFVEDTYYSDTPEIAHGTNSSRIADYAAARGWQVERVVRQEAGALPVVWAGDFDGYWQSGGKGVAKAGMRGGLFHPLTGYSLPDAVRTAAMLARLTDYTGTGLHAATHAAAARTWRERGFYRMLTAMLFKAAEPEERWRVLERFYRLDARLVSRFYAGRSTMFDKMRVLTGKPPVPIGRAIAAIRESRQ</sequence>
<dbReference type="InterPro" id="IPR036188">
    <property type="entry name" value="FAD/NAD-bd_sf"/>
</dbReference>
<dbReference type="AlphaFoldDB" id="A0A4U1L9S5"/>
<evidence type="ECO:0000313" key="3">
    <source>
        <dbReference type="Proteomes" id="UP000309138"/>
    </source>
</evidence>
<protein>
    <submittedName>
        <fullName evidence="2">Lycopene beta-cyclase CrtY</fullName>
        <ecNumber evidence="2">5.5.1.19</ecNumber>
    </submittedName>
</protein>
<proteinExistence type="inferred from homology"/>
<reference evidence="2 3" key="1">
    <citation type="submission" date="2019-04" db="EMBL/GenBank/DDBJ databases">
        <authorList>
            <person name="Yang Y."/>
            <person name="Wei D."/>
        </authorList>
    </citation>
    <scope>NUCLEOTIDE SEQUENCE [LARGE SCALE GENOMIC DNA]</scope>
    <source>
        <strain evidence="2 3">L-1-4w-11</strain>
    </source>
</reference>
<dbReference type="Gene3D" id="3.50.50.60">
    <property type="entry name" value="FAD/NAD(P)-binding domain"/>
    <property type="match status" value="1"/>
</dbReference>
<dbReference type="RefSeq" id="WP_136941568.1">
    <property type="nucleotide sequence ID" value="NZ_SWKR01000001.1"/>
</dbReference>
<dbReference type="Pfam" id="PF05834">
    <property type="entry name" value="Lycopene_cycl"/>
    <property type="match status" value="1"/>
</dbReference>
<accession>A0A4U1L9S5</accession>
<comment type="caution">
    <text evidence="2">The sequence shown here is derived from an EMBL/GenBank/DDBJ whole genome shotgun (WGS) entry which is preliminary data.</text>
</comment>
<dbReference type="GO" id="GO:0016705">
    <property type="term" value="F:oxidoreductase activity, acting on paired donors, with incorporation or reduction of molecular oxygen"/>
    <property type="evidence" value="ECO:0007669"/>
    <property type="project" value="InterPro"/>
</dbReference>
<dbReference type="Proteomes" id="UP000309138">
    <property type="component" value="Unassembled WGS sequence"/>
</dbReference>
<gene>
    <name evidence="2" type="primary">crtY</name>
    <name evidence="2" type="ORF">FBR43_02095</name>
</gene>
<name>A0A4U1L9S5_9SPHN</name>
<organism evidence="2 3">
    <name type="scientific">Sphingomonas baiyangensis</name>
    <dbReference type="NCBI Taxonomy" id="2572576"/>
    <lineage>
        <taxon>Bacteria</taxon>
        <taxon>Pseudomonadati</taxon>
        <taxon>Pseudomonadota</taxon>
        <taxon>Alphaproteobacteria</taxon>
        <taxon>Sphingomonadales</taxon>
        <taxon>Sphingomonadaceae</taxon>
        <taxon>Sphingomonas</taxon>
    </lineage>
</organism>
<dbReference type="NCBIfam" id="TIGR01789">
    <property type="entry name" value="lycopene_cycl"/>
    <property type="match status" value="1"/>
</dbReference>